<protein>
    <submittedName>
        <fullName evidence="1">Uncharacterized protein</fullName>
    </submittedName>
</protein>
<dbReference type="Proteomes" id="UP001226867">
    <property type="component" value="Unassembled WGS sequence"/>
</dbReference>
<reference evidence="1 2" key="1">
    <citation type="submission" date="2023-07" db="EMBL/GenBank/DDBJ databases">
        <title>Sorghum-associated microbial communities from plants grown in Nebraska, USA.</title>
        <authorList>
            <person name="Schachtman D."/>
        </authorList>
    </citation>
    <scope>NUCLEOTIDE SEQUENCE [LARGE SCALE GENOMIC DNA]</scope>
    <source>
        <strain evidence="1 2">DS1607</strain>
    </source>
</reference>
<sequence length="40" mass="4972">MMNHTLIRKPRQSADWYVFMTPKGEFFFRCCETHLERIHN</sequence>
<keyword evidence="2" id="KW-1185">Reference proteome</keyword>
<evidence type="ECO:0000313" key="1">
    <source>
        <dbReference type="EMBL" id="MDP9902399.1"/>
    </source>
</evidence>
<evidence type="ECO:0000313" key="2">
    <source>
        <dbReference type="Proteomes" id="UP001226867"/>
    </source>
</evidence>
<name>A0ABT9SDH4_9BURK</name>
<accession>A0ABT9SDH4</accession>
<gene>
    <name evidence="1" type="ORF">J2W36_004676</name>
</gene>
<dbReference type="EMBL" id="JAUSRO010000018">
    <property type="protein sequence ID" value="MDP9902399.1"/>
    <property type="molecule type" value="Genomic_DNA"/>
</dbReference>
<comment type="caution">
    <text evidence="1">The sequence shown here is derived from an EMBL/GenBank/DDBJ whole genome shotgun (WGS) entry which is preliminary data.</text>
</comment>
<organism evidence="1 2">
    <name type="scientific">Variovorax ginsengisoli</name>
    <dbReference type="NCBI Taxonomy" id="363844"/>
    <lineage>
        <taxon>Bacteria</taxon>
        <taxon>Pseudomonadati</taxon>
        <taxon>Pseudomonadota</taxon>
        <taxon>Betaproteobacteria</taxon>
        <taxon>Burkholderiales</taxon>
        <taxon>Comamonadaceae</taxon>
        <taxon>Variovorax</taxon>
    </lineage>
</organism>
<proteinExistence type="predicted"/>